<protein>
    <recommendedName>
        <fullName evidence="3">Peptidase</fullName>
    </recommendedName>
</protein>
<keyword evidence="1" id="KW-0472">Membrane</keyword>
<organism evidence="2">
    <name type="scientific">gut metagenome</name>
    <dbReference type="NCBI Taxonomy" id="749906"/>
    <lineage>
        <taxon>unclassified sequences</taxon>
        <taxon>metagenomes</taxon>
        <taxon>organismal metagenomes</taxon>
    </lineage>
</organism>
<gene>
    <name evidence="2" type="ORF">EVA_01037</name>
</gene>
<evidence type="ECO:0000256" key="1">
    <source>
        <dbReference type="SAM" id="Phobius"/>
    </source>
</evidence>
<dbReference type="InterPro" id="IPR032307">
    <property type="entry name" value="PepSY_TM-like_2"/>
</dbReference>
<dbReference type="EMBL" id="AMCI01000163">
    <property type="protein sequence ID" value="EJX10544.1"/>
    <property type="molecule type" value="Genomic_DNA"/>
</dbReference>
<evidence type="ECO:0000313" key="2">
    <source>
        <dbReference type="EMBL" id="EJX10544.1"/>
    </source>
</evidence>
<feature type="transmembrane region" description="Helical" evidence="1">
    <location>
        <begin position="142"/>
        <end position="162"/>
    </location>
</feature>
<keyword evidence="1" id="KW-1133">Transmembrane helix</keyword>
<dbReference type="AlphaFoldDB" id="J9GRN7"/>
<feature type="transmembrane region" description="Helical" evidence="1">
    <location>
        <begin position="113"/>
        <end position="135"/>
    </location>
</feature>
<proteinExistence type="predicted"/>
<keyword evidence="1" id="KW-0812">Transmembrane</keyword>
<comment type="caution">
    <text evidence="2">The sequence shown here is derived from an EMBL/GenBank/DDBJ whole genome shotgun (WGS) entry which is preliminary data.</text>
</comment>
<dbReference type="PANTHER" id="PTHR40115:SF1">
    <property type="entry name" value="INNER MEMBRANE PROTEIN WITH PEPSY TM HELIX"/>
    <property type="match status" value="1"/>
</dbReference>
<name>J9GRN7_9ZZZZ</name>
<dbReference type="PANTHER" id="PTHR40115">
    <property type="entry name" value="INNER MEMBRANE PROTEIN WITH PEPSY TM HELIX"/>
    <property type="match status" value="1"/>
</dbReference>
<sequence length="163" mass="18393">MVLIYAVSGLVMNHRQTFDPHFSVERQSYTVNGPLPSAEAFTQEAALRLLEPWGETDHYTQHYFPEVNRLKIFLQGGSSLQVDLSTRQAVYEKLTPRPLLGALTRLHYNPGRWWTIFADVFAIGLLVITVTGLLMNRGPKGLWGRGGIELLLGLLIPLLFLFT</sequence>
<dbReference type="Pfam" id="PF16357">
    <property type="entry name" value="PepSY_TM_like_2"/>
    <property type="match status" value="1"/>
</dbReference>
<accession>J9GRN7</accession>
<evidence type="ECO:0008006" key="3">
    <source>
        <dbReference type="Google" id="ProtNLM"/>
    </source>
</evidence>
<reference evidence="2" key="1">
    <citation type="journal article" date="2012" name="PLoS ONE">
        <title>Gene sets for utilization of primary and secondary nutrition supplies in the distal gut of endangered iberian lynx.</title>
        <authorList>
            <person name="Alcaide M."/>
            <person name="Messina E."/>
            <person name="Richter M."/>
            <person name="Bargiela R."/>
            <person name="Peplies J."/>
            <person name="Huws S.A."/>
            <person name="Newbold C.J."/>
            <person name="Golyshin P.N."/>
            <person name="Simon M.A."/>
            <person name="Lopez G."/>
            <person name="Yakimov M.M."/>
            <person name="Ferrer M."/>
        </authorList>
    </citation>
    <scope>NUCLEOTIDE SEQUENCE</scope>
</reference>